<dbReference type="RefSeq" id="WP_232680201.1">
    <property type="nucleotide sequence ID" value="NZ_CP150845.1"/>
</dbReference>
<proteinExistence type="predicted"/>
<dbReference type="Gene3D" id="3.90.330.10">
    <property type="entry name" value="Nitrile hydratase alpha /Thiocyanate hydrolase gamma"/>
    <property type="match status" value="1"/>
</dbReference>
<keyword evidence="2" id="KW-1185">Reference proteome</keyword>
<dbReference type="Proteomes" id="UP001623852">
    <property type="component" value="Chromosome"/>
</dbReference>
<dbReference type="EMBL" id="CP150845">
    <property type="protein sequence ID" value="WYZ19257.1"/>
    <property type="molecule type" value="Genomic_DNA"/>
</dbReference>
<reference evidence="1 2" key="1">
    <citation type="submission" date="2024-03" db="EMBL/GenBank/DDBJ databases">
        <title>Flavobacterium soyae.</title>
        <authorList>
            <person name="Zheng W."/>
        </authorList>
    </citation>
    <scope>NUCLEOTIDE SEQUENCE [LARGE SCALE GENOMIC DNA]</scope>
    <source>
        <strain evidence="1 2">55</strain>
    </source>
</reference>
<dbReference type="SUPFAM" id="SSF56209">
    <property type="entry name" value="Nitrile hydratase alpha chain"/>
    <property type="match status" value="1"/>
</dbReference>
<name>A0ABZ2UCQ8_9FLAO</name>
<dbReference type="InterPro" id="IPR036648">
    <property type="entry name" value="CN_Hdrase_a/SCN_Hdrase_g_sf"/>
</dbReference>
<evidence type="ECO:0000313" key="1">
    <source>
        <dbReference type="EMBL" id="WYZ19257.1"/>
    </source>
</evidence>
<dbReference type="InterPro" id="IPR022513">
    <property type="entry name" value="TOMM_pelo"/>
</dbReference>
<sequence>MELTQEQKIYAEIVQKAWEDAAFKNELVSNPIAAIEKFTGKKLNLPAGKTLVVKDQTNDSTIYINIPVSTKYADTELTDDQLEAAAGGVIEGGCFPPDFPGGIWHPTPTFPKDIILF</sequence>
<organism evidence="1 2">
    <name type="scientific">Flavobacterium soyae</name>
    <dbReference type="NCBI Taxonomy" id="2903098"/>
    <lineage>
        <taxon>Bacteria</taxon>
        <taxon>Pseudomonadati</taxon>
        <taxon>Bacteroidota</taxon>
        <taxon>Flavobacteriia</taxon>
        <taxon>Flavobacteriales</taxon>
        <taxon>Flavobacteriaceae</taxon>
        <taxon>Flavobacterium</taxon>
    </lineage>
</organism>
<gene>
    <name evidence="1" type="ORF">AABD74_19060</name>
</gene>
<dbReference type="NCBIfam" id="TIGR03793">
    <property type="entry name" value="leader_NHLP"/>
    <property type="match status" value="1"/>
</dbReference>
<evidence type="ECO:0000313" key="2">
    <source>
        <dbReference type="Proteomes" id="UP001623852"/>
    </source>
</evidence>
<protein>
    <submittedName>
        <fullName evidence="1">NHLP leader peptide family RiPP</fullName>
    </submittedName>
</protein>
<accession>A0ABZ2UCQ8</accession>